<dbReference type="Pfam" id="PF00561">
    <property type="entry name" value="Abhydrolase_1"/>
    <property type="match status" value="1"/>
</dbReference>
<dbReference type="InterPro" id="IPR003016">
    <property type="entry name" value="2-oxoA_DH_lipoyl-BS"/>
</dbReference>
<dbReference type="PROSITE" id="PS00189">
    <property type="entry name" value="LIPOYL"/>
    <property type="match status" value="1"/>
</dbReference>
<gene>
    <name evidence="4" type="ORF">H4F90_08495</name>
</gene>
<dbReference type="GO" id="GO:0016740">
    <property type="term" value="F:transferase activity"/>
    <property type="evidence" value="ECO:0007669"/>
    <property type="project" value="UniProtKB-KW"/>
</dbReference>
<sequence length="368" mass="38720">MSAITPIVMPKWGLSMSEGRVMAWLVEDGADIEVGLPILDVETDKIANAVEAPDPGLLRRRLAVEGEVYPVKALLGVMADASVSEAEIDEYIASYVLPAAEDEGADAGPQYLWAEVQGFKLRYARRGAETGTPVLFLHGFGGDLDNWLFNLDALGEAHPVLALDLPGHGQSSPRLPGTGLAALAGVVAAFLAQLDLGPVHVVGHSMGGAIAAQLALDHPAAVRSLSLMAPAGFGPEINVGYTGGFARASSKRELKPLLEQLFQDPGLVSRQMIDDVLKYKRLDGIEDLLVALNEGLFPGGTQAALPGRALAGKPLLVVWGADDRIVPAAHAAHVPAGATVEIFPATGHMVMMEKANEVNRLIRQHVGG</sequence>
<dbReference type="InterPro" id="IPR011053">
    <property type="entry name" value="Single_hybrid_motif"/>
</dbReference>
<evidence type="ECO:0000313" key="5">
    <source>
        <dbReference type="Proteomes" id="UP000586093"/>
    </source>
</evidence>
<evidence type="ECO:0000313" key="4">
    <source>
        <dbReference type="EMBL" id="MBB1162017.1"/>
    </source>
</evidence>
<evidence type="ECO:0000256" key="1">
    <source>
        <dbReference type="ARBA" id="ARBA00001938"/>
    </source>
</evidence>
<name>A0A839HHP6_9BURK</name>
<keyword evidence="5" id="KW-1185">Reference proteome</keyword>
<keyword evidence="4" id="KW-0808">Transferase</keyword>
<dbReference type="Gene3D" id="3.40.50.1820">
    <property type="entry name" value="alpha/beta hydrolase"/>
    <property type="match status" value="1"/>
</dbReference>
<dbReference type="InterPro" id="IPR000073">
    <property type="entry name" value="AB_hydrolase_1"/>
</dbReference>
<protein>
    <submittedName>
        <fullName evidence="4">Acetoin dehydrogenase dihydrolipoyllysine-residue acetyltransferase subunit</fullName>
    </submittedName>
</protein>
<comment type="caution">
    <text evidence="4">The sequence shown here is derived from an EMBL/GenBank/DDBJ whole genome shotgun (WGS) entry which is preliminary data.</text>
</comment>
<reference evidence="4 5" key="1">
    <citation type="submission" date="2020-08" db="EMBL/GenBank/DDBJ databases">
        <title>Aquariorum lacteus gen. nov., sp. nov., a new member of the family Comamonadaceae, isolated from freshwater aquarium.</title>
        <authorList>
            <person name="Chun S.-J."/>
        </authorList>
    </citation>
    <scope>NUCLEOTIDE SEQUENCE [LARGE SCALE GENOMIC DNA]</scope>
    <source>
        <strain evidence="4 5">SJAQ100</strain>
    </source>
</reference>
<dbReference type="NCBIfam" id="NF011457">
    <property type="entry name" value="PRK14875.1"/>
    <property type="match status" value="1"/>
</dbReference>
<dbReference type="PROSITE" id="PS50968">
    <property type="entry name" value="BIOTINYL_LIPOYL"/>
    <property type="match status" value="1"/>
</dbReference>
<dbReference type="PANTHER" id="PTHR43798:SF5">
    <property type="entry name" value="MONOACYLGLYCEROL LIPASE ABHD6"/>
    <property type="match status" value="1"/>
</dbReference>
<dbReference type="Pfam" id="PF00364">
    <property type="entry name" value="Biotin_lipoyl"/>
    <property type="match status" value="1"/>
</dbReference>
<dbReference type="Gene3D" id="2.40.50.100">
    <property type="match status" value="1"/>
</dbReference>
<dbReference type="AlphaFoldDB" id="A0A839HHP6"/>
<dbReference type="SUPFAM" id="SSF53474">
    <property type="entry name" value="alpha/beta-Hydrolases"/>
    <property type="match status" value="1"/>
</dbReference>
<evidence type="ECO:0000259" key="3">
    <source>
        <dbReference type="PROSITE" id="PS50968"/>
    </source>
</evidence>
<dbReference type="GO" id="GO:0016020">
    <property type="term" value="C:membrane"/>
    <property type="evidence" value="ECO:0007669"/>
    <property type="project" value="TreeGrafter"/>
</dbReference>
<dbReference type="Proteomes" id="UP000586093">
    <property type="component" value="Unassembled WGS sequence"/>
</dbReference>
<dbReference type="GO" id="GO:0046464">
    <property type="term" value="P:acylglycerol catabolic process"/>
    <property type="evidence" value="ECO:0007669"/>
    <property type="project" value="TreeGrafter"/>
</dbReference>
<evidence type="ECO:0000256" key="2">
    <source>
        <dbReference type="ARBA" id="ARBA00022823"/>
    </source>
</evidence>
<dbReference type="InterPro" id="IPR000089">
    <property type="entry name" value="Biotin_lipoyl"/>
</dbReference>
<accession>A0A839HHP6</accession>
<dbReference type="GO" id="GO:0047372">
    <property type="term" value="F:monoacylglycerol lipase activity"/>
    <property type="evidence" value="ECO:0007669"/>
    <property type="project" value="TreeGrafter"/>
</dbReference>
<feature type="domain" description="Lipoyl-binding" evidence="3">
    <location>
        <begin position="4"/>
        <end position="79"/>
    </location>
</feature>
<dbReference type="PRINTS" id="PR00111">
    <property type="entry name" value="ABHYDROLASE"/>
</dbReference>
<comment type="cofactor">
    <cofactor evidence="1">
        <name>(R)-lipoate</name>
        <dbReference type="ChEBI" id="CHEBI:83088"/>
    </cofactor>
</comment>
<dbReference type="EMBL" id="JACIVI010000002">
    <property type="protein sequence ID" value="MBB1162017.1"/>
    <property type="molecule type" value="Genomic_DNA"/>
</dbReference>
<dbReference type="CDD" id="cd06849">
    <property type="entry name" value="lipoyl_domain"/>
    <property type="match status" value="1"/>
</dbReference>
<dbReference type="InterPro" id="IPR050266">
    <property type="entry name" value="AB_hydrolase_sf"/>
</dbReference>
<proteinExistence type="predicted"/>
<dbReference type="PANTHER" id="PTHR43798">
    <property type="entry name" value="MONOACYLGLYCEROL LIPASE"/>
    <property type="match status" value="1"/>
</dbReference>
<keyword evidence="2" id="KW-0450">Lipoyl</keyword>
<dbReference type="RefSeq" id="WP_182663510.1">
    <property type="nucleotide sequence ID" value="NZ_JACIVI010000002.1"/>
</dbReference>
<organism evidence="4 5">
    <name type="scientific">Aquariibacter albus</name>
    <dbReference type="NCBI Taxonomy" id="2759899"/>
    <lineage>
        <taxon>Bacteria</taxon>
        <taxon>Pseudomonadati</taxon>
        <taxon>Pseudomonadota</taxon>
        <taxon>Betaproteobacteria</taxon>
        <taxon>Burkholderiales</taxon>
        <taxon>Sphaerotilaceae</taxon>
        <taxon>Aquariibacter</taxon>
    </lineage>
</organism>
<dbReference type="SUPFAM" id="SSF51230">
    <property type="entry name" value="Single hybrid motif"/>
    <property type="match status" value="1"/>
</dbReference>
<dbReference type="InterPro" id="IPR029058">
    <property type="entry name" value="AB_hydrolase_fold"/>
</dbReference>